<keyword evidence="2" id="KW-1185">Reference proteome</keyword>
<organism evidence="1 2">
    <name type="scientific">Methanolapillus ohkumae</name>
    <dbReference type="NCBI Taxonomy" id="3028298"/>
    <lineage>
        <taxon>Archaea</taxon>
        <taxon>Methanobacteriati</taxon>
        <taxon>Methanobacteriota</taxon>
        <taxon>Stenosarchaea group</taxon>
        <taxon>Methanomicrobia</taxon>
        <taxon>Methanosarcinales</taxon>
        <taxon>Methanosarcinaceae</taxon>
        <taxon>Methanolapillus</taxon>
    </lineage>
</organism>
<reference evidence="1 2" key="1">
    <citation type="submission" date="2023-07" db="EMBL/GenBank/DDBJ databases">
        <title>Closed genome sequence of Methanosarcinaceae archaeon Am2.</title>
        <authorList>
            <person name="Poehlein A."/>
            <person name="Protasov E."/>
            <person name="Platt K."/>
            <person name="Reeh H."/>
            <person name="Daniel R."/>
            <person name="Brune A."/>
        </authorList>
    </citation>
    <scope>NUCLEOTIDE SEQUENCE [LARGE SCALE GENOMIC DNA]</scope>
    <source>
        <strain evidence="1 2">Am2</strain>
    </source>
</reference>
<sequence>MSLLCALLILVSLLVPAMAAEEGVTLSKKNDTVSITINEFDLISNLSKQSEETLKKNGFSDEEIKRIKNYEDEFVKHIISINETYSDEELIGFGYTKDEVKLIRNFDKLQNSAKSSDELKANLTIYFTVLESLQYDQTKNETTVKIKYEYQWTRLPFFTFTDSFALGWNNTSIGPNTSIHNYGHSPVRIDYYLGSTLTRTDTVTSMPNGFYGTKCQFPMQSWAQPSSHAMHGTGEVSLVQSGDCNNINFHVYYVHAKLTLSYAFSILSGGLNFNSGESGVDWASWAFNVTK</sequence>
<dbReference type="EMBL" id="CP131061">
    <property type="protein sequence ID" value="WNY27781.1"/>
    <property type="molecule type" value="Genomic_DNA"/>
</dbReference>
<dbReference type="AlphaFoldDB" id="A0AA96VFZ2"/>
<evidence type="ECO:0000313" key="2">
    <source>
        <dbReference type="Proteomes" id="UP001304970"/>
    </source>
</evidence>
<dbReference type="Proteomes" id="UP001304970">
    <property type="component" value="Chromosome"/>
</dbReference>
<name>A0AA96VFZ2_9EURY</name>
<proteinExistence type="predicted"/>
<accession>A0AA96VFZ2</accession>
<protein>
    <submittedName>
        <fullName evidence="1">Uncharacterized protein</fullName>
    </submittedName>
</protein>
<evidence type="ECO:0000313" key="1">
    <source>
        <dbReference type="EMBL" id="WNY27781.1"/>
    </source>
</evidence>
<gene>
    <name evidence="1" type="ORF">MsAm2_15930</name>
</gene>